<dbReference type="Proteomes" id="UP001359886">
    <property type="component" value="Unassembled WGS sequence"/>
</dbReference>
<dbReference type="SUPFAM" id="SSF53187">
    <property type="entry name" value="Zn-dependent exopeptidases"/>
    <property type="match status" value="1"/>
</dbReference>
<feature type="region of interest" description="Disordered" evidence="1">
    <location>
        <begin position="1"/>
        <end position="32"/>
    </location>
</feature>
<reference evidence="2 3" key="1">
    <citation type="submission" date="2024-02" db="EMBL/GenBank/DDBJ databases">
        <title>A novel Wenzhouxiangellaceae bacterium, isolated from coastal sediments.</title>
        <authorList>
            <person name="Du Z.-J."/>
            <person name="Ye Y.-Q."/>
            <person name="Zhang X.-Y."/>
        </authorList>
    </citation>
    <scope>NUCLEOTIDE SEQUENCE [LARGE SCALE GENOMIC DNA]</scope>
    <source>
        <strain evidence="2 3">CH-27</strain>
    </source>
</reference>
<evidence type="ECO:0000313" key="3">
    <source>
        <dbReference type="Proteomes" id="UP001359886"/>
    </source>
</evidence>
<keyword evidence="3" id="KW-1185">Reference proteome</keyword>
<proteinExistence type="predicted"/>
<organism evidence="2 3">
    <name type="scientific">Elongatibacter sediminis</name>
    <dbReference type="NCBI Taxonomy" id="3119006"/>
    <lineage>
        <taxon>Bacteria</taxon>
        <taxon>Pseudomonadati</taxon>
        <taxon>Pseudomonadota</taxon>
        <taxon>Gammaproteobacteria</taxon>
        <taxon>Chromatiales</taxon>
        <taxon>Wenzhouxiangellaceae</taxon>
        <taxon>Elongatibacter</taxon>
    </lineage>
</organism>
<dbReference type="RefSeq" id="WP_354694082.1">
    <property type="nucleotide sequence ID" value="NZ_JAZHOG010000002.1"/>
</dbReference>
<name>A0AAW9RB34_9GAMM</name>
<gene>
    <name evidence="2" type="ORF">V3330_03885</name>
</gene>
<dbReference type="Pfam" id="PF05013">
    <property type="entry name" value="FGase"/>
    <property type="match status" value="1"/>
</dbReference>
<accession>A0AAW9RB34</accession>
<dbReference type="Gene3D" id="3.40.630.40">
    <property type="entry name" value="Zn-dependent exopeptidases"/>
    <property type="match status" value="1"/>
</dbReference>
<dbReference type="InterPro" id="IPR011227">
    <property type="entry name" value="UCP029730"/>
</dbReference>
<evidence type="ECO:0000313" key="2">
    <source>
        <dbReference type="EMBL" id="MEJ8566761.1"/>
    </source>
</evidence>
<dbReference type="PIRSF" id="PIRSF029730">
    <property type="entry name" value="UCP029730"/>
    <property type="match status" value="1"/>
</dbReference>
<dbReference type="EMBL" id="JAZHOG010000002">
    <property type="protein sequence ID" value="MEJ8566761.1"/>
    <property type="molecule type" value="Genomic_DNA"/>
</dbReference>
<evidence type="ECO:0000256" key="1">
    <source>
        <dbReference type="SAM" id="MobiDB-lite"/>
    </source>
</evidence>
<comment type="caution">
    <text evidence="2">The sequence shown here is derived from an EMBL/GenBank/DDBJ whole genome shotgun (WGS) entry which is preliminary data.</text>
</comment>
<dbReference type="AlphaFoldDB" id="A0AAW9RB34"/>
<dbReference type="InterPro" id="IPR007709">
    <property type="entry name" value="N-FG_amidohydro"/>
</dbReference>
<protein>
    <submittedName>
        <fullName evidence="2">N-formylglutamate amidohydrolase</fullName>
    </submittedName>
</protein>
<sequence length="301" mass="33201">MNHAPNDDPAEDPEPSFAHATECPESGADYPLVEPGDSPPWFHYNTKGSANVLIVADHASPYFPAAMNRLGLAEWVLERHVAWDIGSADLARFLSDRLSAPALLAGFSRLIVDPNRQLHDPTAFIEVSDGIAIPGNQGLSDADKELRIQSFFRPYHDAIERRLDAFDSAGTVPVLLSIHTCTPVFSQVVRPWHVGVMWDRDPRVAVPMIEQLRRVEGVCVGDNEPYSGRHPYDYTIDFHAERRGLPHVGVEVRQDLVGTRAGAKKWAGILGDALETILADPELYRRFDAAGPADLDTARVS</sequence>